<reference evidence="9 10" key="1">
    <citation type="journal article" date="2020" name="ISME J.">
        <title>Uncovering the hidden diversity of litter-decomposition mechanisms in mushroom-forming fungi.</title>
        <authorList>
            <person name="Floudas D."/>
            <person name="Bentzer J."/>
            <person name="Ahren D."/>
            <person name="Johansson T."/>
            <person name="Persson P."/>
            <person name="Tunlid A."/>
        </authorList>
    </citation>
    <scope>NUCLEOTIDE SEQUENCE [LARGE SCALE GENOMIC DNA]</scope>
    <source>
        <strain evidence="9 10">CBS 146.42</strain>
    </source>
</reference>
<evidence type="ECO:0000256" key="7">
    <source>
        <dbReference type="RuleBase" id="RU368100"/>
    </source>
</evidence>
<keyword evidence="6 7" id="KW-0687">Ribonucleoprotein</keyword>
<accession>A0A8H5D3V6</accession>
<evidence type="ECO:0000256" key="1">
    <source>
        <dbReference type="ARBA" id="ARBA00004496"/>
    </source>
</evidence>
<dbReference type="GO" id="GO:0005786">
    <property type="term" value="C:signal recognition particle, endoplasmic reticulum targeting"/>
    <property type="evidence" value="ECO:0007669"/>
    <property type="project" value="UniProtKB-UniRule"/>
</dbReference>
<evidence type="ECO:0000256" key="6">
    <source>
        <dbReference type="ARBA" id="ARBA00023274"/>
    </source>
</evidence>
<evidence type="ECO:0000313" key="10">
    <source>
        <dbReference type="Proteomes" id="UP000559027"/>
    </source>
</evidence>
<dbReference type="PANTHER" id="PTHR12013">
    <property type="entry name" value="SIGNAL RECOGNITION PARTICLE 14 KD PROTEIN"/>
    <property type="match status" value="1"/>
</dbReference>
<feature type="region of interest" description="Disordered" evidence="8">
    <location>
        <begin position="115"/>
        <end position="179"/>
    </location>
</feature>
<evidence type="ECO:0000256" key="4">
    <source>
        <dbReference type="ARBA" id="ARBA00022884"/>
    </source>
</evidence>
<dbReference type="OrthoDB" id="19209at2759"/>
<proteinExistence type="inferred from homology"/>
<dbReference type="AlphaFoldDB" id="A0A8H5D3V6"/>
<dbReference type="EMBL" id="JAACJO010000011">
    <property type="protein sequence ID" value="KAF5352629.1"/>
    <property type="molecule type" value="Genomic_DNA"/>
</dbReference>
<organism evidence="9 10">
    <name type="scientific">Leucocoprinus leucothites</name>
    <dbReference type="NCBI Taxonomy" id="201217"/>
    <lineage>
        <taxon>Eukaryota</taxon>
        <taxon>Fungi</taxon>
        <taxon>Dikarya</taxon>
        <taxon>Basidiomycota</taxon>
        <taxon>Agaricomycotina</taxon>
        <taxon>Agaricomycetes</taxon>
        <taxon>Agaricomycetidae</taxon>
        <taxon>Agaricales</taxon>
        <taxon>Agaricineae</taxon>
        <taxon>Agaricaceae</taxon>
        <taxon>Leucocoprinus</taxon>
    </lineage>
</organism>
<feature type="compositionally biased region" description="Basic residues" evidence="8">
    <location>
        <begin position="147"/>
        <end position="156"/>
    </location>
</feature>
<evidence type="ECO:0000256" key="3">
    <source>
        <dbReference type="ARBA" id="ARBA00022490"/>
    </source>
</evidence>
<dbReference type="Pfam" id="PF02290">
    <property type="entry name" value="SRP14"/>
    <property type="match status" value="1"/>
</dbReference>
<evidence type="ECO:0000313" key="9">
    <source>
        <dbReference type="EMBL" id="KAF5352629.1"/>
    </source>
</evidence>
<comment type="function">
    <text evidence="7">Component of the signal recognition particle (SRP) complex, a ribonucleoprotein complex that mediates the cotranslational targeting of secretory and membrane proteins to the endoplasmic reticulum (ER).</text>
</comment>
<name>A0A8H5D3V6_9AGAR</name>
<keyword evidence="4 7" id="KW-0694">RNA-binding</keyword>
<evidence type="ECO:0000256" key="8">
    <source>
        <dbReference type="SAM" id="MobiDB-lite"/>
    </source>
</evidence>
<protein>
    <recommendedName>
        <fullName evidence="7">Signal recognition particle subunit SRP14</fullName>
    </recommendedName>
    <alternativeName>
        <fullName evidence="7">Signal recognition particle 14 kDa protein</fullName>
    </alternativeName>
</protein>
<comment type="similarity">
    <text evidence="2 7">Belongs to the SRP14 family.</text>
</comment>
<dbReference type="InterPro" id="IPR003210">
    <property type="entry name" value="Signal_recog_particle_SRP14"/>
</dbReference>
<dbReference type="GO" id="GO:0030942">
    <property type="term" value="F:endoplasmic reticulum signal peptide binding"/>
    <property type="evidence" value="ECO:0007669"/>
    <property type="project" value="UniProtKB-UniRule"/>
</dbReference>
<dbReference type="Proteomes" id="UP000559027">
    <property type="component" value="Unassembled WGS sequence"/>
</dbReference>
<evidence type="ECO:0000256" key="5">
    <source>
        <dbReference type="ARBA" id="ARBA00023135"/>
    </source>
</evidence>
<dbReference type="Gene3D" id="3.30.720.10">
    <property type="entry name" value="Signal recognition particle alu RNA binding heterodimer, srp9/1"/>
    <property type="match status" value="1"/>
</dbReference>
<keyword evidence="5 7" id="KW-0733">Signal recognition particle</keyword>
<dbReference type="GO" id="GO:0006614">
    <property type="term" value="P:SRP-dependent cotranslational protein targeting to membrane"/>
    <property type="evidence" value="ECO:0007669"/>
    <property type="project" value="UniProtKB-UniRule"/>
</dbReference>
<comment type="subcellular location">
    <subcellularLocation>
        <location evidence="1 7">Cytoplasm</location>
    </subcellularLocation>
</comment>
<dbReference type="SUPFAM" id="SSF54762">
    <property type="entry name" value="Signal recognition particle alu RNA binding heterodimer, SRP9/14"/>
    <property type="match status" value="1"/>
</dbReference>
<keyword evidence="3 7" id="KW-0963">Cytoplasm</keyword>
<feature type="compositionally biased region" description="Basic and acidic residues" evidence="8">
    <location>
        <begin position="168"/>
        <end position="179"/>
    </location>
</feature>
<comment type="caution">
    <text evidence="9">The sequence shown here is derived from an EMBL/GenBank/DDBJ whole genome shotgun (WGS) entry which is preliminary data.</text>
</comment>
<gene>
    <name evidence="9" type="ORF">D9756_006265</name>
</gene>
<comment type="subunit">
    <text evidence="7">Component of a fungal signal recognition particle (SRP) complex that consists of a 7SL RNA molecule (scR1) and at least six protein subunits: SRP72, SRP68, SRP54, SEC65, SRP21 and SRP14.</text>
</comment>
<keyword evidence="10" id="KW-1185">Reference proteome</keyword>
<dbReference type="InterPro" id="IPR009018">
    <property type="entry name" value="Signal_recog_particle_SRP9/14"/>
</dbReference>
<feature type="compositionally biased region" description="Low complexity" evidence="8">
    <location>
        <begin position="157"/>
        <end position="167"/>
    </location>
</feature>
<evidence type="ECO:0000256" key="2">
    <source>
        <dbReference type="ARBA" id="ARBA00010349"/>
    </source>
</evidence>
<sequence length="179" mass="20588">MQLVDNPTFLTQLTALFESTKDHGSIWLTHKRHDNADDNGEINGFYMIVTHDGDDATMKHEESSGSDEREYQCLIRATNGKSINFSTRIDANELTKFYSAYGSLLKSSLSLTLRKRDKKKEKTRQEQALRRKKRMTEPVVVNGPKRGAGRRKRQRQVKAALKQAQAQEKFKEREGKKES</sequence>
<dbReference type="GO" id="GO:0008312">
    <property type="term" value="F:7S RNA binding"/>
    <property type="evidence" value="ECO:0007669"/>
    <property type="project" value="UniProtKB-UniRule"/>
</dbReference>